<organism evidence="9 10">
    <name type="scientific">Apodospora peruviana</name>
    <dbReference type="NCBI Taxonomy" id="516989"/>
    <lineage>
        <taxon>Eukaryota</taxon>
        <taxon>Fungi</taxon>
        <taxon>Dikarya</taxon>
        <taxon>Ascomycota</taxon>
        <taxon>Pezizomycotina</taxon>
        <taxon>Sordariomycetes</taxon>
        <taxon>Sordariomycetidae</taxon>
        <taxon>Sordariales</taxon>
        <taxon>Lasiosphaeriaceae</taxon>
        <taxon>Apodospora</taxon>
    </lineage>
</organism>
<accession>A0AAE0HWS4</accession>
<evidence type="ECO:0000256" key="6">
    <source>
        <dbReference type="RuleBase" id="RU003355"/>
    </source>
</evidence>
<dbReference type="PANTHER" id="PTHR43806:SF11">
    <property type="entry name" value="CEREVISIN-RELATED"/>
    <property type="match status" value="1"/>
</dbReference>
<sequence>MHLFIILNVVAMFHLALASVVPHTRRQEPSLVPLSMTDEKYRIADSYIVILKPDTKLDEHLARVGQDLRTTADEFFYMDAINAYSFTMKGSVQIMEDKIRADSSVEAVQQNGRVPLDEAFQVLPGTNPDPDTNYVEKRETAGDITRRILTSRQTANVRGWERKTEQNKIWHMAMVQGDGRLKNLNTKEEKNNYDHITNPDNGAGVNIYIIDSGIRSTHKEFGGRVRHLGGGKDNDPSPYCPGEPNTDQHGHGTHVAGTAAGSNYGISYAATIVNVKSGCKNGFDFDQIARSINDIINEHKKNKQDKPNGWAGSVINMSLGGTMDWGPAFKLACQVAYNEGIPIAVAGGNSNVDAVTFQPCNYASVFCIGASDQNYRRADFSNYGVTLKGYAPGKDIKSADFKSDDGYTLKSGTSMASPMVAGIFAIFLSFETSDLWGDAKDAYNRMHANTLRIIDAHSGQILNQLMVTTGINSPWRHALFPYAGLDRELLQGTCEMSVTEIQTCEDPAHNLFATVAITGPKGEKLFETSQGGSAPGVPIDDIAADQADEIIKTYPGYIINGESDLPGVMQIIGEHDNDYVQMFYFKRDSDDESLAFTAGAPDGVGTLDQGAQKCELADKGNWGDGKAPACKDGAKSRRFVCKFAC</sequence>
<dbReference type="SUPFAM" id="SSF52743">
    <property type="entry name" value="Subtilisin-like"/>
    <property type="match status" value="1"/>
</dbReference>
<feature type="chain" id="PRO_5042236420" evidence="7">
    <location>
        <begin position="19"/>
        <end position="645"/>
    </location>
</feature>
<dbReference type="InterPro" id="IPR034193">
    <property type="entry name" value="PCSK9_ProteinaseK-like"/>
</dbReference>
<dbReference type="InterPro" id="IPR022398">
    <property type="entry name" value="Peptidase_S8_His-AS"/>
</dbReference>
<dbReference type="Proteomes" id="UP001283341">
    <property type="component" value="Unassembled WGS sequence"/>
</dbReference>
<dbReference type="PANTHER" id="PTHR43806">
    <property type="entry name" value="PEPTIDASE S8"/>
    <property type="match status" value="1"/>
</dbReference>
<evidence type="ECO:0000256" key="2">
    <source>
        <dbReference type="ARBA" id="ARBA00022670"/>
    </source>
</evidence>
<evidence type="ECO:0000256" key="4">
    <source>
        <dbReference type="ARBA" id="ARBA00022825"/>
    </source>
</evidence>
<protein>
    <submittedName>
        <fullName evidence="9">Peptidase S8/S53 domain-containing protein</fullName>
    </submittedName>
</protein>
<dbReference type="GO" id="GO:0004252">
    <property type="term" value="F:serine-type endopeptidase activity"/>
    <property type="evidence" value="ECO:0007669"/>
    <property type="project" value="UniProtKB-UniRule"/>
</dbReference>
<dbReference type="CDD" id="cd04077">
    <property type="entry name" value="Peptidases_S8_PCSK9_ProteinaseK_like"/>
    <property type="match status" value="1"/>
</dbReference>
<dbReference type="InterPro" id="IPR023827">
    <property type="entry name" value="Peptidase_S8_Asp-AS"/>
</dbReference>
<keyword evidence="7" id="KW-0732">Signal</keyword>
<dbReference type="PRINTS" id="PR00723">
    <property type="entry name" value="SUBTILISIN"/>
</dbReference>
<dbReference type="EMBL" id="JAUEDM010000007">
    <property type="protein sequence ID" value="KAK3314308.1"/>
    <property type="molecule type" value="Genomic_DNA"/>
</dbReference>
<keyword evidence="3 5" id="KW-0378">Hydrolase</keyword>
<feature type="active site" description="Charge relay system" evidence="5">
    <location>
        <position position="211"/>
    </location>
</feature>
<keyword evidence="2 5" id="KW-0645">Protease</keyword>
<feature type="domain" description="Peptidase S8/S53" evidence="8">
    <location>
        <begin position="202"/>
        <end position="438"/>
    </location>
</feature>
<dbReference type="AlphaFoldDB" id="A0AAE0HWS4"/>
<gene>
    <name evidence="9" type="ORF">B0H66DRAFT_630870</name>
</gene>
<feature type="active site" description="Charge relay system" evidence="5">
    <location>
        <position position="251"/>
    </location>
</feature>
<dbReference type="PROSITE" id="PS00137">
    <property type="entry name" value="SUBTILASE_HIS"/>
    <property type="match status" value="1"/>
</dbReference>
<dbReference type="InterPro" id="IPR015500">
    <property type="entry name" value="Peptidase_S8_subtilisin-rel"/>
</dbReference>
<dbReference type="InterPro" id="IPR050131">
    <property type="entry name" value="Peptidase_S8_subtilisin-like"/>
</dbReference>
<dbReference type="Gene3D" id="3.40.50.200">
    <property type="entry name" value="Peptidase S8/S53 domain"/>
    <property type="match status" value="1"/>
</dbReference>
<feature type="active site" description="Charge relay system" evidence="5">
    <location>
        <position position="414"/>
    </location>
</feature>
<evidence type="ECO:0000256" key="7">
    <source>
        <dbReference type="SAM" id="SignalP"/>
    </source>
</evidence>
<evidence type="ECO:0000259" key="8">
    <source>
        <dbReference type="Pfam" id="PF00082"/>
    </source>
</evidence>
<dbReference type="Pfam" id="PF00082">
    <property type="entry name" value="Peptidase_S8"/>
    <property type="match status" value="1"/>
</dbReference>
<feature type="signal peptide" evidence="7">
    <location>
        <begin position="1"/>
        <end position="18"/>
    </location>
</feature>
<keyword evidence="4 5" id="KW-0720">Serine protease</keyword>
<dbReference type="GO" id="GO:0006508">
    <property type="term" value="P:proteolysis"/>
    <property type="evidence" value="ECO:0007669"/>
    <property type="project" value="UniProtKB-KW"/>
</dbReference>
<evidence type="ECO:0000256" key="1">
    <source>
        <dbReference type="ARBA" id="ARBA00011073"/>
    </source>
</evidence>
<reference evidence="9" key="1">
    <citation type="journal article" date="2023" name="Mol. Phylogenet. Evol.">
        <title>Genome-scale phylogeny and comparative genomics of the fungal order Sordariales.</title>
        <authorList>
            <person name="Hensen N."/>
            <person name="Bonometti L."/>
            <person name="Westerberg I."/>
            <person name="Brannstrom I.O."/>
            <person name="Guillou S."/>
            <person name="Cros-Aarteil S."/>
            <person name="Calhoun S."/>
            <person name="Haridas S."/>
            <person name="Kuo A."/>
            <person name="Mondo S."/>
            <person name="Pangilinan J."/>
            <person name="Riley R."/>
            <person name="LaButti K."/>
            <person name="Andreopoulos B."/>
            <person name="Lipzen A."/>
            <person name="Chen C."/>
            <person name="Yan M."/>
            <person name="Daum C."/>
            <person name="Ng V."/>
            <person name="Clum A."/>
            <person name="Steindorff A."/>
            <person name="Ohm R.A."/>
            <person name="Martin F."/>
            <person name="Silar P."/>
            <person name="Natvig D.O."/>
            <person name="Lalanne C."/>
            <person name="Gautier V."/>
            <person name="Ament-Velasquez S.L."/>
            <person name="Kruys A."/>
            <person name="Hutchinson M.I."/>
            <person name="Powell A.J."/>
            <person name="Barry K."/>
            <person name="Miller A.N."/>
            <person name="Grigoriev I.V."/>
            <person name="Debuchy R."/>
            <person name="Gladieux P."/>
            <person name="Hiltunen Thoren M."/>
            <person name="Johannesson H."/>
        </authorList>
    </citation>
    <scope>NUCLEOTIDE SEQUENCE</scope>
    <source>
        <strain evidence="9">CBS 118394</strain>
    </source>
</reference>
<keyword evidence="10" id="KW-1185">Reference proteome</keyword>
<evidence type="ECO:0000256" key="5">
    <source>
        <dbReference type="PROSITE-ProRule" id="PRU01240"/>
    </source>
</evidence>
<name>A0AAE0HWS4_9PEZI</name>
<comment type="similarity">
    <text evidence="1 5 6">Belongs to the peptidase S8 family.</text>
</comment>
<evidence type="ECO:0000256" key="3">
    <source>
        <dbReference type="ARBA" id="ARBA00022801"/>
    </source>
</evidence>
<reference evidence="9" key="2">
    <citation type="submission" date="2023-06" db="EMBL/GenBank/DDBJ databases">
        <authorList>
            <consortium name="Lawrence Berkeley National Laboratory"/>
            <person name="Haridas S."/>
            <person name="Hensen N."/>
            <person name="Bonometti L."/>
            <person name="Westerberg I."/>
            <person name="Brannstrom I.O."/>
            <person name="Guillou S."/>
            <person name="Cros-Aarteil S."/>
            <person name="Calhoun S."/>
            <person name="Kuo A."/>
            <person name="Mondo S."/>
            <person name="Pangilinan J."/>
            <person name="Riley R."/>
            <person name="Labutti K."/>
            <person name="Andreopoulos B."/>
            <person name="Lipzen A."/>
            <person name="Chen C."/>
            <person name="Yanf M."/>
            <person name="Daum C."/>
            <person name="Ng V."/>
            <person name="Clum A."/>
            <person name="Steindorff A."/>
            <person name="Ohm R."/>
            <person name="Martin F."/>
            <person name="Silar P."/>
            <person name="Natvig D."/>
            <person name="Lalanne C."/>
            <person name="Gautier V."/>
            <person name="Ament-Velasquez S.L."/>
            <person name="Kruys A."/>
            <person name="Hutchinson M.I."/>
            <person name="Powell A.J."/>
            <person name="Barry K."/>
            <person name="Miller A.N."/>
            <person name="Grigoriev I.V."/>
            <person name="Debuchy R."/>
            <person name="Gladieux P."/>
            <person name="Thoren M.H."/>
            <person name="Johannesson H."/>
        </authorList>
    </citation>
    <scope>NUCLEOTIDE SEQUENCE</scope>
    <source>
        <strain evidence="9">CBS 118394</strain>
    </source>
</reference>
<dbReference type="InterPro" id="IPR000209">
    <property type="entry name" value="Peptidase_S8/S53_dom"/>
</dbReference>
<dbReference type="InterPro" id="IPR036852">
    <property type="entry name" value="Peptidase_S8/S53_dom_sf"/>
</dbReference>
<dbReference type="PROSITE" id="PS51892">
    <property type="entry name" value="SUBTILASE"/>
    <property type="match status" value="1"/>
</dbReference>
<evidence type="ECO:0000313" key="10">
    <source>
        <dbReference type="Proteomes" id="UP001283341"/>
    </source>
</evidence>
<proteinExistence type="inferred from homology"/>
<dbReference type="PROSITE" id="PS00136">
    <property type="entry name" value="SUBTILASE_ASP"/>
    <property type="match status" value="1"/>
</dbReference>
<dbReference type="InterPro" id="IPR023828">
    <property type="entry name" value="Peptidase_S8_Ser-AS"/>
</dbReference>
<evidence type="ECO:0000313" key="9">
    <source>
        <dbReference type="EMBL" id="KAK3314308.1"/>
    </source>
</evidence>
<dbReference type="PROSITE" id="PS00138">
    <property type="entry name" value="SUBTILASE_SER"/>
    <property type="match status" value="1"/>
</dbReference>
<comment type="caution">
    <text evidence="9">The sequence shown here is derived from an EMBL/GenBank/DDBJ whole genome shotgun (WGS) entry which is preliminary data.</text>
</comment>